<feature type="chain" id="PRO_5047516507" description="Outer membrane protein beta-barrel domain-containing protein" evidence="1">
    <location>
        <begin position="20"/>
        <end position="204"/>
    </location>
</feature>
<dbReference type="Proteomes" id="UP001501410">
    <property type="component" value="Unassembled WGS sequence"/>
</dbReference>
<reference evidence="3" key="1">
    <citation type="journal article" date="2019" name="Int. J. Syst. Evol. Microbiol.">
        <title>The Global Catalogue of Microorganisms (GCM) 10K type strain sequencing project: providing services to taxonomists for standard genome sequencing and annotation.</title>
        <authorList>
            <consortium name="The Broad Institute Genomics Platform"/>
            <consortium name="The Broad Institute Genome Sequencing Center for Infectious Disease"/>
            <person name="Wu L."/>
            <person name="Ma J."/>
        </authorList>
    </citation>
    <scope>NUCLEOTIDE SEQUENCE [LARGE SCALE GENOMIC DNA]</scope>
    <source>
        <strain evidence="3">JCM 31921</strain>
    </source>
</reference>
<proteinExistence type="predicted"/>
<organism evidence="2 3">
    <name type="scientific">Rurimicrobium arvi</name>
    <dbReference type="NCBI Taxonomy" id="2049916"/>
    <lineage>
        <taxon>Bacteria</taxon>
        <taxon>Pseudomonadati</taxon>
        <taxon>Bacteroidota</taxon>
        <taxon>Chitinophagia</taxon>
        <taxon>Chitinophagales</taxon>
        <taxon>Chitinophagaceae</taxon>
        <taxon>Rurimicrobium</taxon>
    </lineage>
</organism>
<keyword evidence="3" id="KW-1185">Reference proteome</keyword>
<evidence type="ECO:0000313" key="3">
    <source>
        <dbReference type="Proteomes" id="UP001501410"/>
    </source>
</evidence>
<dbReference type="InterPro" id="IPR011250">
    <property type="entry name" value="OMP/PagP_B-barrel"/>
</dbReference>
<name>A0ABP8MV40_9BACT</name>
<evidence type="ECO:0000313" key="2">
    <source>
        <dbReference type="EMBL" id="GAA4455497.1"/>
    </source>
</evidence>
<dbReference type="RefSeq" id="WP_344826043.1">
    <property type="nucleotide sequence ID" value="NZ_BAABEZ010000022.1"/>
</dbReference>
<accession>A0ABP8MV40</accession>
<protein>
    <recommendedName>
        <fullName evidence="4">Outer membrane protein beta-barrel domain-containing protein</fullName>
    </recommendedName>
</protein>
<dbReference type="EMBL" id="BAABEZ010000022">
    <property type="protein sequence ID" value="GAA4455497.1"/>
    <property type="molecule type" value="Genomic_DNA"/>
</dbReference>
<keyword evidence="1" id="KW-0732">Signal</keyword>
<evidence type="ECO:0000256" key="1">
    <source>
        <dbReference type="SAM" id="SignalP"/>
    </source>
</evidence>
<comment type="caution">
    <text evidence="2">The sequence shown here is derived from an EMBL/GenBank/DDBJ whole genome shotgun (WGS) entry which is preliminary data.</text>
</comment>
<dbReference type="SUPFAM" id="SSF56925">
    <property type="entry name" value="OMPA-like"/>
    <property type="match status" value="1"/>
</dbReference>
<gene>
    <name evidence="2" type="ORF">GCM10023092_19260</name>
</gene>
<feature type="signal peptide" evidence="1">
    <location>
        <begin position="1"/>
        <end position="19"/>
    </location>
</feature>
<sequence length="204" mass="22267">MKKTVFALLLCLVAASVSAQQIYNSSGRKVARKPAKKTGFDVGNLVVGGDIRLGIGSGVSLGLAPIAGYKFNDIFSAGLRVGYGYDRIKYDFNYLPSGATTNIFSTNSYCAGIWGRVSFLQNFFVHVEGQYNFYQRYYIDGLTSEILKENVSAPSLLLGLGIKQPISDRVSFNITGVYDVLGDPNSYYSQMNGIEIRMGVLVGF</sequence>
<evidence type="ECO:0008006" key="4">
    <source>
        <dbReference type="Google" id="ProtNLM"/>
    </source>
</evidence>